<feature type="transmembrane region" description="Helical" evidence="8">
    <location>
        <begin position="328"/>
        <end position="350"/>
    </location>
</feature>
<feature type="transmembrane region" description="Helical" evidence="8">
    <location>
        <begin position="261"/>
        <end position="280"/>
    </location>
</feature>
<keyword evidence="3" id="KW-0813">Transport</keyword>
<dbReference type="InterPro" id="IPR046342">
    <property type="entry name" value="CBS_dom_sf"/>
</dbReference>
<dbReference type="Pfam" id="PF01769">
    <property type="entry name" value="MgtE"/>
    <property type="match status" value="1"/>
</dbReference>
<dbReference type="GO" id="GO:0015095">
    <property type="term" value="F:magnesium ion transmembrane transporter activity"/>
    <property type="evidence" value="ECO:0007669"/>
    <property type="project" value="InterPro"/>
</dbReference>
<name>A0A382J270_9ZZZZ</name>
<proteinExistence type="inferred from homology"/>
<dbReference type="InterPro" id="IPR006669">
    <property type="entry name" value="MgtE_transporter"/>
</dbReference>
<dbReference type="Gene3D" id="1.25.60.10">
    <property type="entry name" value="MgtE N-terminal domain-like"/>
    <property type="match status" value="1"/>
</dbReference>
<evidence type="ECO:0000256" key="1">
    <source>
        <dbReference type="ARBA" id="ARBA00004141"/>
    </source>
</evidence>
<dbReference type="SUPFAM" id="SSF161093">
    <property type="entry name" value="MgtE membrane domain-like"/>
    <property type="match status" value="1"/>
</dbReference>
<dbReference type="Pfam" id="PF03448">
    <property type="entry name" value="MgtE_N"/>
    <property type="match status" value="1"/>
</dbReference>
<keyword evidence="4 8" id="KW-0812">Transmembrane</keyword>
<dbReference type="SUPFAM" id="SSF54631">
    <property type="entry name" value="CBS-domain pair"/>
    <property type="match status" value="1"/>
</dbReference>
<evidence type="ECO:0000256" key="4">
    <source>
        <dbReference type="ARBA" id="ARBA00022692"/>
    </source>
</evidence>
<protein>
    <recommendedName>
        <fullName evidence="9">CBS domain-containing protein</fullName>
    </recommendedName>
</protein>
<evidence type="ECO:0000259" key="9">
    <source>
        <dbReference type="PROSITE" id="PS51371"/>
    </source>
</evidence>
<feature type="domain" description="CBS" evidence="9">
    <location>
        <begin position="177"/>
        <end position="233"/>
    </location>
</feature>
<dbReference type="Gene3D" id="1.10.357.20">
    <property type="entry name" value="SLC41 divalent cation transporters, integral membrane domain"/>
    <property type="match status" value="1"/>
</dbReference>
<feature type="non-terminal residue" evidence="10">
    <location>
        <position position="351"/>
    </location>
</feature>
<evidence type="ECO:0000313" key="10">
    <source>
        <dbReference type="EMBL" id="SVC06194.1"/>
    </source>
</evidence>
<dbReference type="InterPro" id="IPR006667">
    <property type="entry name" value="SLC41_membr_dom"/>
</dbReference>
<dbReference type="GO" id="GO:0016020">
    <property type="term" value="C:membrane"/>
    <property type="evidence" value="ECO:0007669"/>
    <property type="project" value="UniProtKB-SubCell"/>
</dbReference>
<dbReference type="PANTHER" id="PTHR43773:SF1">
    <property type="entry name" value="MAGNESIUM TRANSPORTER MGTE"/>
    <property type="match status" value="1"/>
</dbReference>
<dbReference type="AlphaFoldDB" id="A0A382J270"/>
<gene>
    <name evidence="10" type="ORF">METZ01_LOCUS259048</name>
</gene>
<dbReference type="Gene3D" id="3.10.580.10">
    <property type="entry name" value="CBS-domain"/>
    <property type="match status" value="1"/>
</dbReference>
<dbReference type="InterPro" id="IPR036739">
    <property type="entry name" value="SLC41_membr_dom_sf"/>
</dbReference>
<dbReference type="CDD" id="cd04606">
    <property type="entry name" value="CBS_pair_Mg_transporter"/>
    <property type="match status" value="1"/>
</dbReference>
<accession>A0A382J270</accession>
<evidence type="ECO:0000256" key="8">
    <source>
        <dbReference type="SAM" id="Phobius"/>
    </source>
</evidence>
<reference evidence="10" key="1">
    <citation type="submission" date="2018-05" db="EMBL/GenBank/DDBJ databases">
        <authorList>
            <person name="Lanie J.A."/>
            <person name="Ng W.-L."/>
            <person name="Kazmierczak K.M."/>
            <person name="Andrzejewski T.M."/>
            <person name="Davidsen T.M."/>
            <person name="Wayne K.J."/>
            <person name="Tettelin H."/>
            <person name="Glass J.I."/>
            <person name="Rusch D."/>
            <person name="Podicherti R."/>
            <person name="Tsui H.-C.T."/>
            <person name="Winkler M.E."/>
        </authorList>
    </citation>
    <scope>NUCLEOTIDE SEQUENCE</scope>
</reference>
<dbReference type="EMBL" id="UINC01071357">
    <property type="protein sequence ID" value="SVC06194.1"/>
    <property type="molecule type" value="Genomic_DNA"/>
</dbReference>
<keyword evidence="5" id="KW-0460">Magnesium</keyword>
<comment type="similarity">
    <text evidence="2">Belongs to the SLC41A transporter family.</text>
</comment>
<dbReference type="SUPFAM" id="SSF158791">
    <property type="entry name" value="MgtE N-terminal domain-like"/>
    <property type="match status" value="1"/>
</dbReference>
<dbReference type="InterPro" id="IPR038076">
    <property type="entry name" value="MgtE_N_sf"/>
</dbReference>
<feature type="transmembrane region" description="Helical" evidence="8">
    <location>
        <begin position="286"/>
        <end position="316"/>
    </location>
</feature>
<comment type="subcellular location">
    <subcellularLocation>
        <location evidence="1">Membrane</location>
        <topology evidence="1">Multi-pass membrane protein</topology>
    </subcellularLocation>
</comment>
<evidence type="ECO:0000256" key="5">
    <source>
        <dbReference type="ARBA" id="ARBA00022842"/>
    </source>
</evidence>
<dbReference type="PROSITE" id="PS51371">
    <property type="entry name" value="CBS"/>
    <property type="match status" value="1"/>
</dbReference>
<dbReference type="Pfam" id="PF00571">
    <property type="entry name" value="CBS"/>
    <property type="match status" value="1"/>
</dbReference>
<dbReference type="InterPro" id="IPR006668">
    <property type="entry name" value="Mg_transptr_MgtE_intracell_dom"/>
</dbReference>
<evidence type="ECO:0000256" key="2">
    <source>
        <dbReference type="ARBA" id="ARBA00009749"/>
    </source>
</evidence>
<evidence type="ECO:0000256" key="3">
    <source>
        <dbReference type="ARBA" id="ARBA00022448"/>
    </source>
</evidence>
<sequence>ALIGDLHAADIADLTEALPSELRDALVHALGRELDPEMLAELDDQVRDEVLEQIEPEMLATHLAELDTDDAAEVLEDLDVDERKRVLEALPPADRELVAEALSYPESSAGRLMQRDYVAVPEYWNVGQVIDWLRDSDSLPEEFYELFVVDPGHKPVGAVPLSRAMRAKRPVPVADIMSAKQKLFPVEMDQEEVAFQFEQYDLTSAAVVDMDGRLIGQITIDDVVDVIEEEHEEDLHRLGGVNAEGDLFHSAGQTARRRSSWLLVNLFTAVIASITIALFADTIEQIVALAILMPIVASMGGNAGTQTLTVAVRALATKELTSANAWRIFWKETVVGGYNGVFFAILAGALS</sequence>
<keyword evidence="7 8" id="KW-0472">Membrane</keyword>
<dbReference type="NCBIfam" id="TIGR00400">
    <property type="entry name" value="mgtE"/>
    <property type="match status" value="1"/>
</dbReference>
<dbReference type="InterPro" id="IPR000644">
    <property type="entry name" value="CBS_dom"/>
</dbReference>
<keyword evidence="6 8" id="KW-1133">Transmembrane helix</keyword>
<evidence type="ECO:0000256" key="7">
    <source>
        <dbReference type="ARBA" id="ARBA00023136"/>
    </source>
</evidence>
<organism evidence="10">
    <name type="scientific">marine metagenome</name>
    <dbReference type="NCBI Taxonomy" id="408172"/>
    <lineage>
        <taxon>unclassified sequences</taxon>
        <taxon>metagenomes</taxon>
        <taxon>ecological metagenomes</taxon>
    </lineage>
</organism>
<dbReference type="PANTHER" id="PTHR43773">
    <property type="entry name" value="MAGNESIUM TRANSPORTER MGTE"/>
    <property type="match status" value="1"/>
</dbReference>
<evidence type="ECO:0000256" key="6">
    <source>
        <dbReference type="ARBA" id="ARBA00022989"/>
    </source>
</evidence>
<feature type="non-terminal residue" evidence="10">
    <location>
        <position position="1"/>
    </location>
</feature>
<dbReference type="SMART" id="SM00924">
    <property type="entry name" value="MgtE_N"/>
    <property type="match status" value="1"/>
</dbReference>